<feature type="active site" evidence="1">
    <location>
        <position position="81"/>
    </location>
</feature>
<dbReference type="PANTHER" id="PTHR13504">
    <property type="entry name" value="FIDO DOMAIN-CONTAINING PROTEIN DDB_G0283145"/>
    <property type="match status" value="1"/>
</dbReference>
<evidence type="ECO:0000256" key="1">
    <source>
        <dbReference type="PIRSR" id="PIRSR640198-1"/>
    </source>
</evidence>
<dbReference type="InterPro" id="IPR040198">
    <property type="entry name" value="Fido_containing"/>
</dbReference>
<feature type="binding site" evidence="2">
    <location>
        <begin position="85"/>
        <end position="92"/>
    </location>
    <ligand>
        <name>ATP</name>
        <dbReference type="ChEBI" id="CHEBI:30616"/>
    </ligand>
</feature>
<protein>
    <recommendedName>
        <fullName evidence="3">Fido domain-containing protein</fullName>
    </recommendedName>
</protein>
<organism evidence="4 5">
    <name type="scientific">Heterodera trifolii</name>
    <dbReference type="NCBI Taxonomy" id="157864"/>
    <lineage>
        <taxon>Eukaryota</taxon>
        <taxon>Metazoa</taxon>
        <taxon>Ecdysozoa</taxon>
        <taxon>Nematoda</taxon>
        <taxon>Chromadorea</taxon>
        <taxon>Rhabditida</taxon>
        <taxon>Tylenchina</taxon>
        <taxon>Tylenchomorpha</taxon>
        <taxon>Tylenchoidea</taxon>
        <taxon>Heteroderidae</taxon>
        <taxon>Heteroderinae</taxon>
        <taxon>Heterodera</taxon>
    </lineage>
</organism>
<dbReference type="InterPro" id="IPR036597">
    <property type="entry name" value="Fido-like_dom_sf"/>
</dbReference>
<dbReference type="Pfam" id="PF02661">
    <property type="entry name" value="Fic"/>
    <property type="match status" value="1"/>
</dbReference>
<name>A0ABD2LHX3_9BILA</name>
<dbReference type="AlphaFoldDB" id="A0ABD2LHX3"/>
<keyword evidence="2" id="KW-0547">Nucleotide-binding</keyword>
<dbReference type="Proteomes" id="UP001620626">
    <property type="component" value="Unassembled WGS sequence"/>
</dbReference>
<dbReference type="InterPro" id="IPR029044">
    <property type="entry name" value="Nucleotide-diphossugar_trans"/>
</dbReference>
<dbReference type="PROSITE" id="PS51459">
    <property type="entry name" value="FIDO"/>
    <property type="match status" value="1"/>
</dbReference>
<dbReference type="InterPro" id="IPR003812">
    <property type="entry name" value="Fido"/>
</dbReference>
<reference evidence="4 5" key="1">
    <citation type="submission" date="2024-10" db="EMBL/GenBank/DDBJ databases">
        <authorList>
            <person name="Kim D."/>
        </authorList>
    </citation>
    <scope>NUCLEOTIDE SEQUENCE [LARGE SCALE GENOMIC DNA]</scope>
    <source>
        <strain evidence="4">BH-2024</strain>
    </source>
</reference>
<dbReference type="SUPFAM" id="SSF140931">
    <property type="entry name" value="Fic-like"/>
    <property type="match status" value="1"/>
</dbReference>
<evidence type="ECO:0000256" key="2">
    <source>
        <dbReference type="PIRSR" id="PIRSR640198-2"/>
    </source>
</evidence>
<dbReference type="Gene3D" id="1.10.3290.10">
    <property type="entry name" value="Fido-like domain"/>
    <property type="match status" value="1"/>
</dbReference>
<dbReference type="Gene3D" id="3.90.550.10">
    <property type="entry name" value="Spore Coat Polysaccharide Biosynthesis Protein SpsA, Chain A"/>
    <property type="match status" value="1"/>
</dbReference>
<dbReference type="EMBL" id="JBICBT010000407">
    <property type="protein sequence ID" value="KAL3114825.1"/>
    <property type="molecule type" value="Genomic_DNA"/>
</dbReference>
<feature type="domain" description="Fido" evidence="3">
    <location>
        <begin position="1"/>
        <end position="143"/>
    </location>
</feature>
<proteinExistence type="predicted"/>
<gene>
    <name evidence="4" type="ORF">niasHT_014639</name>
</gene>
<sequence length="232" mass="26276">MLHIREKAIKELRSLPLRTYDVHVHGSTSAHEPPHFEEVPALYSNYLTWLNTEIEKVQATDREGGVLRFAAEAHTKLVKAHVWGDGNGRTARAVTNIVLKHCQQHQVLFETVPRPEYMRAFGGEVFWLFSSLCFCCCSSLLYRLQCFRQNCMANVATFAQFLGHYQAITPPPRYIVVNQSEEDALRFNRAALINIGALEAERVGCDYMPIHDVDMVKAHFVATAMDAALAQL</sequence>
<keyword evidence="5" id="KW-1185">Reference proteome</keyword>
<evidence type="ECO:0000313" key="5">
    <source>
        <dbReference type="Proteomes" id="UP001620626"/>
    </source>
</evidence>
<dbReference type="PANTHER" id="PTHR13504:SF38">
    <property type="entry name" value="FIDO DOMAIN-CONTAINING PROTEIN"/>
    <property type="match status" value="1"/>
</dbReference>
<evidence type="ECO:0000259" key="3">
    <source>
        <dbReference type="PROSITE" id="PS51459"/>
    </source>
</evidence>
<accession>A0ABD2LHX3</accession>
<keyword evidence="2" id="KW-0067">ATP-binding</keyword>
<evidence type="ECO:0000313" key="4">
    <source>
        <dbReference type="EMBL" id="KAL3114825.1"/>
    </source>
</evidence>
<comment type="caution">
    <text evidence="4">The sequence shown here is derived from an EMBL/GenBank/DDBJ whole genome shotgun (WGS) entry which is preliminary data.</text>
</comment>